<evidence type="ECO:0000256" key="1">
    <source>
        <dbReference type="SAM" id="MobiDB-lite"/>
    </source>
</evidence>
<organism evidence="2 3">
    <name type="scientific">Astyanax mexicanus</name>
    <name type="common">Blind cave fish</name>
    <name type="synonym">Astyanax fasciatus mexicanus</name>
    <dbReference type="NCBI Taxonomy" id="7994"/>
    <lineage>
        <taxon>Eukaryota</taxon>
        <taxon>Metazoa</taxon>
        <taxon>Chordata</taxon>
        <taxon>Craniata</taxon>
        <taxon>Vertebrata</taxon>
        <taxon>Euteleostomi</taxon>
        <taxon>Actinopterygii</taxon>
        <taxon>Neopterygii</taxon>
        <taxon>Teleostei</taxon>
        <taxon>Ostariophysi</taxon>
        <taxon>Characiformes</taxon>
        <taxon>Characoidei</taxon>
        <taxon>Acestrorhamphidae</taxon>
        <taxon>Acestrorhamphinae</taxon>
        <taxon>Astyanax</taxon>
    </lineage>
</organism>
<accession>A0A8T2L846</accession>
<dbReference type="AlphaFoldDB" id="A0A8T2L846"/>
<evidence type="ECO:0000313" key="3">
    <source>
        <dbReference type="Proteomes" id="UP000752171"/>
    </source>
</evidence>
<dbReference type="EMBL" id="JAICCE010000014">
    <property type="protein sequence ID" value="KAG9268138.1"/>
    <property type="molecule type" value="Genomic_DNA"/>
</dbReference>
<feature type="region of interest" description="Disordered" evidence="1">
    <location>
        <begin position="74"/>
        <end position="104"/>
    </location>
</feature>
<feature type="region of interest" description="Disordered" evidence="1">
    <location>
        <begin position="1"/>
        <end position="25"/>
    </location>
</feature>
<reference evidence="2 3" key="1">
    <citation type="submission" date="2021-07" db="EMBL/GenBank/DDBJ databases">
        <authorList>
            <person name="Imarazene B."/>
            <person name="Zahm M."/>
            <person name="Klopp C."/>
            <person name="Cabau C."/>
            <person name="Beille S."/>
            <person name="Jouanno E."/>
            <person name="Castinel A."/>
            <person name="Lluch J."/>
            <person name="Gil L."/>
            <person name="Kuchtly C."/>
            <person name="Lopez Roques C."/>
            <person name="Donnadieu C."/>
            <person name="Parrinello H."/>
            <person name="Journot L."/>
            <person name="Du K."/>
            <person name="Schartl M."/>
            <person name="Retaux S."/>
            <person name="Guiguen Y."/>
        </authorList>
    </citation>
    <scope>NUCLEOTIDE SEQUENCE [LARGE SCALE GENOMIC DNA]</scope>
    <source>
        <strain evidence="2">Pach_M1</strain>
        <tissue evidence="2">Testis</tissue>
    </source>
</reference>
<gene>
    <name evidence="2" type="ORF">AMEX_G17079</name>
</gene>
<evidence type="ECO:0000313" key="2">
    <source>
        <dbReference type="EMBL" id="KAG9268138.1"/>
    </source>
</evidence>
<feature type="compositionally biased region" description="Basic and acidic residues" evidence="1">
    <location>
        <begin position="82"/>
        <end position="104"/>
    </location>
</feature>
<dbReference type="Proteomes" id="UP000752171">
    <property type="component" value="Unassembled WGS sequence"/>
</dbReference>
<name>A0A8T2L846_ASTMX</name>
<comment type="caution">
    <text evidence="2">The sequence shown here is derived from an EMBL/GenBank/DDBJ whole genome shotgun (WGS) entry which is preliminary data.</text>
</comment>
<proteinExistence type="predicted"/>
<protein>
    <submittedName>
        <fullName evidence="2">Uncharacterized protein</fullName>
    </submittedName>
</protein>
<sequence>MGSTSSRVKRVAPALEPAAHLEEEVEAEEVEEEVEKILEACEISDSGLSRRLFQKAFFTSKTCGLCYGKVDNTTNTTSRGNIRLDHSEAESRNHHSSEDMDENWHKAVGGGRADPVNTKAAGAPGRCENPSLALPVFYDASEEDLMNIIEREFG</sequence>